<keyword evidence="6" id="KW-0482">Metalloprotease</keyword>
<evidence type="ECO:0000256" key="4">
    <source>
        <dbReference type="ARBA" id="ARBA00022801"/>
    </source>
</evidence>
<dbReference type="PANTHER" id="PTHR11705:SF143">
    <property type="entry name" value="SLL0236 PROTEIN"/>
    <property type="match status" value="1"/>
</dbReference>
<keyword evidence="10" id="KW-1185">Reference proteome</keyword>
<dbReference type="Gene3D" id="3.40.630.10">
    <property type="entry name" value="Zn peptidases"/>
    <property type="match status" value="1"/>
</dbReference>
<feature type="active site" description="Proton donor/acceptor" evidence="7">
    <location>
        <position position="236"/>
    </location>
</feature>
<comment type="similarity">
    <text evidence="2 7">Belongs to the peptidase M14 family.</text>
</comment>
<evidence type="ECO:0000256" key="7">
    <source>
        <dbReference type="PROSITE-ProRule" id="PRU01379"/>
    </source>
</evidence>
<evidence type="ECO:0000313" key="10">
    <source>
        <dbReference type="Proteomes" id="UP001172082"/>
    </source>
</evidence>
<gene>
    <name evidence="9" type="ORF">QQ008_17040</name>
</gene>
<feature type="domain" description="Peptidase M14" evidence="8">
    <location>
        <begin position="15"/>
        <end position="271"/>
    </location>
</feature>
<comment type="cofactor">
    <cofactor evidence="1">
        <name>Zn(2+)</name>
        <dbReference type="ChEBI" id="CHEBI:29105"/>
    </cofactor>
</comment>
<dbReference type="PANTHER" id="PTHR11705">
    <property type="entry name" value="PROTEASE FAMILY M14 CARBOXYPEPTIDASE A,B"/>
    <property type="match status" value="1"/>
</dbReference>
<comment type="caution">
    <text evidence="9">The sequence shown here is derived from an EMBL/GenBank/DDBJ whole genome shotgun (WGS) entry which is preliminary data.</text>
</comment>
<evidence type="ECO:0000256" key="1">
    <source>
        <dbReference type="ARBA" id="ARBA00001947"/>
    </source>
</evidence>
<evidence type="ECO:0000313" key="9">
    <source>
        <dbReference type="EMBL" id="MDN5203098.1"/>
    </source>
</evidence>
<dbReference type="SUPFAM" id="SSF53187">
    <property type="entry name" value="Zn-dependent exopeptidases"/>
    <property type="match status" value="1"/>
</dbReference>
<keyword evidence="3" id="KW-0645">Protease</keyword>
<proteinExistence type="inferred from homology"/>
<accession>A0ABT8KRQ3</accession>
<dbReference type="EMBL" id="JAUJEA010000006">
    <property type="protein sequence ID" value="MDN5203098.1"/>
    <property type="molecule type" value="Genomic_DNA"/>
</dbReference>
<dbReference type="PROSITE" id="PS52035">
    <property type="entry name" value="PEPTIDASE_M14"/>
    <property type="match status" value="1"/>
</dbReference>
<evidence type="ECO:0000256" key="3">
    <source>
        <dbReference type="ARBA" id="ARBA00022670"/>
    </source>
</evidence>
<evidence type="ECO:0000256" key="2">
    <source>
        <dbReference type="ARBA" id="ARBA00005988"/>
    </source>
</evidence>
<dbReference type="Pfam" id="PF00246">
    <property type="entry name" value="Peptidase_M14"/>
    <property type="match status" value="1"/>
</dbReference>
<evidence type="ECO:0000259" key="8">
    <source>
        <dbReference type="PROSITE" id="PS52035"/>
    </source>
</evidence>
<evidence type="ECO:0000256" key="6">
    <source>
        <dbReference type="ARBA" id="ARBA00023049"/>
    </source>
</evidence>
<dbReference type="InterPro" id="IPR000834">
    <property type="entry name" value="Peptidase_M14"/>
</dbReference>
<dbReference type="CDD" id="cd06239">
    <property type="entry name" value="M14-like"/>
    <property type="match status" value="1"/>
</dbReference>
<dbReference type="RefSeq" id="WP_346753120.1">
    <property type="nucleotide sequence ID" value="NZ_JAUJEA010000006.1"/>
</dbReference>
<evidence type="ECO:0000256" key="5">
    <source>
        <dbReference type="ARBA" id="ARBA00022833"/>
    </source>
</evidence>
<keyword evidence="4" id="KW-0378">Hydrolase</keyword>
<reference evidence="9" key="1">
    <citation type="submission" date="2023-06" db="EMBL/GenBank/DDBJ databases">
        <title>Genomic of Parafulvivirga corallium.</title>
        <authorList>
            <person name="Wang G."/>
        </authorList>
    </citation>
    <scope>NUCLEOTIDE SEQUENCE</scope>
    <source>
        <strain evidence="9">BMA10</strain>
    </source>
</reference>
<organism evidence="9 10">
    <name type="scientific">Splendidivirga corallicola</name>
    <dbReference type="NCBI Taxonomy" id="3051826"/>
    <lineage>
        <taxon>Bacteria</taxon>
        <taxon>Pseudomonadati</taxon>
        <taxon>Bacteroidota</taxon>
        <taxon>Cytophagia</taxon>
        <taxon>Cytophagales</taxon>
        <taxon>Splendidivirgaceae</taxon>
        <taxon>Splendidivirga</taxon>
    </lineage>
</organism>
<sequence length="470" mass="54194">MTNHRDTIEQQLFNDYNQYKEGYITHRKFRHLDLVKILDQYEANDLFHIRKLGESIEGRSINLVKLGQGSLKILLWSQMHGDEATATMALFDIFNFFHRSNDRFEAFKSEILKKATLYFIPMLNPDGAERFQRRNAMEVDLNRDARNLMSPESQILKNIRDEINADFGFNLHDQDTHYTVGNTEKAAAISFLAPPFNESNEINQVRERAMKVIGKLSKGIKEIIPGHVAKYSDEYESRAFGDNIQKWGTSTILIESGGYPGDPEKQFLRQINFVTLLSALNIISNGSYQEEPVKTYHDIPFNQKYLFDLLLRNVTLTNGSDQYKLDIGFNHDEVFIWESRETFFRAKIEDIGDLSGFYGYNELDTESMQVEIGKSFPKVFQNINQLTMVKVVQLLKEGFTSVLVEDCVDREMINLPIFIYKDQKGHDTVKLESNPGLIVRQGSEVRYAIVNGFVYDLQEGKNNVKNGLVI</sequence>
<dbReference type="Proteomes" id="UP001172082">
    <property type="component" value="Unassembled WGS sequence"/>
</dbReference>
<keyword evidence="5" id="KW-0862">Zinc</keyword>
<name>A0ABT8KRQ3_9BACT</name>
<protein>
    <submittedName>
        <fullName evidence="9">M14 family metallopeptidase</fullName>
    </submittedName>
</protein>